<dbReference type="InterPro" id="IPR011663">
    <property type="entry name" value="UTRA"/>
</dbReference>
<evidence type="ECO:0000259" key="4">
    <source>
        <dbReference type="PROSITE" id="PS50949"/>
    </source>
</evidence>
<dbReference type="SMART" id="SM00345">
    <property type="entry name" value="HTH_GNTR"/>
    <property type="match status" value="1"/>
</dbReference>
<dbReference type="InterPro" id="IPR012702">
    <property type="entry name" value="CP_lyase_PhnF"/>
</dbReference>
<protein>
    <submittedName>
        <fullName evidence="5">GntR family phosphonate transport system transcriptional regulator</fullName>
    </submittedName>
</protein>
<dbReference type="PANTHER" id="PTHR44846">
    <property type="entry name" value="MANNOSYL-D-GLYCERATE TRANSPORT/METABOLISM SYSTEM REPRESSOR MNGR-RELATED"/>
    <property type="match status" value="1"/>
</dbReference>
<dbReference type="Pfam" id="PF00392">
    <property type="entry name" value="GntR"/>
    <property type="match status" value="1"/>
</dbReference>
<comment type="caution">
    <text evidence="5">The sequence shown here is derived from an EMBL/GenBank/DDBJ whole genome shotgun (WGS) entry which is preliminary data.</text>
</comment>
<evidence type="ECO:0000313" key="6">
    <source>
        <dbReference type="Proteomes" id="UP001265700"/>
    </source>
</evidence>
<gene>
    <name evidence="5" type="ORF">J2W49_003587</name>
</gene>
<dbReference type="CDD" id="cd07377">
    <property type="entry name" value="WHTH_GntR"/>
    <property type="match status" value="1"/>
</dbReference>
<dbReference type="PANTHER" id="PTHR44846:SF1">
    <property type="entry name" value="MANNOSYL-D-GLYCERATE TRANSPORT_METABOLISM SYSTEM REPRESSOR MNGR-RELATED"/>
    <property type="match status" value="1"/>
</dbReference>
<dbReference type="Pfam" id="PF07702">
    <property type="entry name" value="UTRA"/>
    <property type="match status" value="1"/>
</dbReference>
<reference evidence="5 6" key="1">
    <citation type="submission" date="2023-07" db="EMBL/GenBank/DDBJ databases">
        <title>Sorghum-associated microbial communities from plants grown in Nebraska, USA.</title>
        <authorList>
            <person name="Schachtman D."/>
        </authorList>
    </citation>
    <scope>NUCLEOTIDE SEQUENCE [LARGE SCALE GENOMIC DNA]</scope>
    <source>
        <strain evidence="5 6">4249</strain>
    </source>
</reference>
<dbReference type="SMART" id="SM00866">
    <property type="entry name" value="UTRA"/>
    <property type="match status" value="1"/>
</dbReference>
<dbReference type="InterPro" id="IPR000524">
    <property type="entry name" value="Tscrpt_reg_HTH_GntR"/>
</dbReference>
<dbReference type="Gene3D" id="3.40.1410.10">
    <property type="entry name" value="Chorismate lyase-like"/>
    <property type="match status" value="1"/>
</dbReference>
<dbReference type="SUPFAM" id="SSF46785">
    <property type="entry name" value="Winged helix' DNA-binding domain"/>
    <property type="match status" value="1"/>
</dbReference>
<keyword evidence="3" id="KW-0804">Transcription</keyword>
<evidence type="ECO:0000256" key="1">
    <source>
        <dbReference type="ARBA" id="ARBA00023015"/>
    </source>
</evidence>
<dbReference type="Proteomes" id="UP001265700">
    <property type="component" value="Unassembled WGS sequence"/>
</dbReference>
<accession>A0ABU1WQN9</accession>
<proteinExistence type="predicted"/>
<evidence type="ECO:0000256" key="3">
    <source>
        <dbReference type="ARBA" id="ARBA00023163"/>
    </source>
</evidence>
<feature type="domain" description="HTH gntR-type" evidence="4">
    <location>
        <begin position="11"/>
        <end position="79"/>
    </location>
</feature>
<dbReference type="PROSITE" id="PS50949">
    <property type="entry name" value="HTH_GNTR"/>
    <property type="match status" value="1"/>
</dbReference>
<name>A0ABU1WQN9_9BURK</name>
<dbReference type="RefSeq" id="WP_310319316.1">
    <property type="nucleotide sequence ID" value="NZ_JAVDWU010000008.1"/>
</dbReference>
<sequence length="245" mass="26963">MTNTLSADTREHFWTHIANEIAQAIGQGVYAPGERLPSEHSLAERFGVNRHTIRRSLSALVQRGLVRAEQGSGTYVEDFAVDLAIGKRTRHRQNLAQAGLKGSFRVLESSRVRATADQARALQVPARSMLLHLLVLGEGAGQPLHVSDRYFPLPRFHGLADVVRDTGSITQAFTAHGVTDYIRHESRISARLPDARTAGHLRQGTARPALYVTKVNTDMAGVPIEYAETWFAGDRVTLTVNHDGE</sequence>
<evidence type="ECO:0000256" key="2">
    <source>
        <dbReference type="ARBA" id="ARBA00023125"/>
    </source>
</evidence>
<dbReference type="EMBL" id="JAVDWU010000008">
    <property type="protein sequence ID" value="MDR7151611.1"/>
    <property type="molecule type" value="Genomic_DNA"/>
</dbReference>
<dbReference type="SUPFAM" id="SSF64288">
    <property type="entry name" value="Chorismate lyase-like"/>
    <property type="match status" value="1"/>
</dbReference>
<evidence type="ECO:0000313" key="5">
    <source>
        <dbReference type="EMBL" id="MDR7151611.1"/>
    </source>
</evidence>
<keyword evidence="1" id="KW-0805">Transcription regulation</keyword>
<dbReference type="Gene3D" id="1.10.10.10">
    <property type="entry name" value="Winged helix-like DNA-binding domain superfamily/Winged helix DNA-binding domain"/>
    <property type="match status" value="1"/>
</dbReference>
<dbReference type="InterPro" id="IPR036388">
    <property type="entry name" value="WH-like_DNA-bd_sf"/>
</dbReference>
<dbReference type="InterPro" id="IPR036390">
    <property type="entry name" value="WH_DNA-bd_sf"/>
</dbReference>
<keyword evidence="6" id="KW-1185">Reference proteome</keyword>
<dbReference type="InterPro" id="IPR050679">
    <property type="entry name" value="Bact_HTH_transcr_reg"/>
</dbReference>
<dbReference type="PRINTS" id="PR00035">
    <property type="entry name" value="HTHGNTR"/>
</dbReference>
<dbReference type="NCBIfam" id="TIGR02325">
    <property type="entry name" value="C_P_lyase_phnF"/>
    <property type="match status" value="1"/>
</dbReference>
<dbReference type="InterPro" id="IPR028978">
    <property type="entry name" value="Chorismate_lyase_/UTRA_dom_sf"/>
</dbReference>
<organism evidence="5 6">
    <name type="scientific">Hydrogenophaga palleronii</name>
    <dbReference type="NCBI Taxonomy" id="65655"/>
    <lineage>
        <taxon>Bacteria</taxon>
        <taxon>Pseudomonadati</taxon>
        <taxon>Pseudomonadota</taxon>
        <taxon>Betaproteobacteria</taxon>
        <taxon>Burkholderiales</taxon>
        <taxon>Comamonadaceae</taxon>
        <taxon>Hydrogenophaga</taxon>
    </lineage>
</organism>
<keyword evidence="2" id="KW-0238">DNA-binding</keyword>